<keyword evidence="2" id="KW-1185">Reference proteome</keyword>
<sequence length="87" mass="10034">MTIFMRNSFLLILLFVIGTHSFINLQHLIFGPLLRFADVEIGPPINGGKLKLGDGELVADQLYIYKCKICEMPRMFKMAYGSRVRRR</sequence>
<dbReference type="Proteomes" id="UP000288716">
    <property type="component" value="Unassembled WGS sequence"/>
</dbReference>
<evidence type="ECO:0000313" key="1">
    <source>
        <dbReference type="EMBL" id="RWS25479.1"/>
    </source>
</evidence>
<dbReference type="EMBL" id="NCKV01003668">
    <property type="protein sequence ID" value="RWS25479.1"/>
    <property type="molecule type" value="Genomic_DNA"/>
</dbReference>
<dbReference type="VEuPathDB" id="VectorBase:LDEU006562"/>
<gene>
    <name evidence="1" type="ORF">B4U80_02120</name>
</gene>
<dbReference type="AlphaFoldDB" id="A0A443SD58"/>
<evidence type="ECO:0000313" key="2">
    <source>
        <dbReference type="Proteomes" id="UP000288716"/>
    </source>
</evidence>
<name>A0A443SD58_9ACAR</name>
<proteinExistence type="predicted"/>
<accession>A0A443SD58</accession>
<reference evidence="1 2" key="1">
    <citation type="journal article" date="2018" name="Gigascience">
        <title>Genomes of trombidid mites reveal novel predicted allergens and laterally-transferred genes associated with secondary metabolism.</title>
        <authorList>
            <person name="Dong X."/>
            <person name="Chaisiri K."/>
            <person name="Xia D."/>
            <person name="Armstrong S.D."/>
            <person name="Fang Y."/>
            <person name="Donnelly M.J."/>
            <person name="Kadowaki T."/>
            <person name="McGarry J.W."/>
            <person name="Darby A.C."/>
            <person name="Makepeace B.L."/>
        </authorList>
    </citation>
    <scope>NUCLEOTIDE SEQUENCE [LARGE SCALE GENOMIC DNA]</scope>
    <source>
        <strain evidence="1">UoL-UT</strain>
    </source>
</reference>
<comment type="caution">
    <text evidence="1">The sequence shown here is derived from an EMBL/GenBank/DDBJ whole genome shotgun (WGS) entry which is preliminary data.</text>
</comment>
<organism evidence="1 2">
    <name type="scientific">Leptotrombidium deliense</name>
    <dbReference type="NCBI Taxonomy" id="299467"/>
    <lineage>
        <taxon>Eukaryota</taxon>
        <taxon>Metazoa</taxon>
        <taxon>Ecdysozoa</taxon>
        <taxon>Arthropoda</taxon>
        <taxon>Chelicerata</taxon>
        <taxon>Arachnida</taxon>
        <taxon>Acari</taxon>
        <taxon>Acariformes</taxon>
        <taxon>Trombidiformes</taxon>
        <taxon>Prostigmata</taxon>
        <taxon>Anystina</taxon>
        <taxon>Parasitengona</taxon>
        <taxon>Trombiculoidea</taxon>
        <taxon>Trombiculidae</taxon>
        <taxon>Leptotrombidium</taxon>
    </lineage>
</organism>
<protein>
    <submittedName>
        <fullName evidence="1">Uncharacterized protein</fullName>
    </submittedName>
</protein>